<evidence type="ECO:0000259" key="11">
    <source>
        <dbReference type="PROSITE" id="PS51635"/>
    </source>
</evidence>
<dbReference type="Proteomes" id="UP000605986">
    <property type="component" value="Unassembled WGS sequence"/>
</dbReference>
<feature type="domain" description="RING-type" evidence="10">
    <location>
        <begin position="671"/>
        <end position="714"/>
    </location>
</feature>
<feature type="region of interest" description="Disordered" evidence="9">
    <location>
        <begin position="980"/>
        <end position="1001"/>
    </location>
</feature>
<dbReference type="PROSITE" id="PS50089">
    <property type="entry name" value="ZF_RING_2"/>
    <property type="match status" value="1"/>
</dbReference>
<evidence type="ECO:0000256" key="5">
    <source>
        <dbReference type="ARBA" id="ARBA00022963"/>
    </source>
</evidence>
<feature type="region of interest" description="Disordered" evidence="9">
    <location>
        <begin position="1"/>
        <end position="26"/>
    </location>
</feature>
<evidence type="ECO:0000313" key="13">
    <source>
        <dbReference type="Proteomes" id="UP000605986"/>
    </source>
</evidence>
<feature type="active site" description="Nucleophile" evidence="8">
    <location>
        <position position="778"/>
    </location>
</feature>
<feature type="short sequence motif" description="GXSXG" evidence="8">
    <location>
        <begin position="776"/>
        <end position="780"/>
    </location>
</feature>
<gene>
    <name evidence="12" type="ORF">F53441_6818</name>
</gene>
<protein>
    <submittedName>
        <fullName evidence="12">Patatin-like serine protein</fullName>
    </submittedName>
</protein>
<keyword evidence="2 7" id="KW-0863">Zinc-finger</keyword>
<comment type="caution">
    <text evidence="12">The sequence shown here is derived from an EMBL/GenBank/DDBJ whole genome shotgun (WGS) entry which is preliminary data.</text>
</comment>
<name>A0A8H4KI00_9HYPO</name>
<evidence type="ECO:0000259" key="10">
    <source>
        <dbReference type="PROSITE" id="PS50089"/>
    </source>
</evidence>
<dbReference type="GO" id="GO:0046486">
    <property type="term" value="P:glycerolipid metabolic process"/>
    <property type="evidence" value="ECO:0007669"/>
    <property type="project" value="UniProtKB-ARBA"/>
</dbReference>
<dbReference type="InterPro" id="IPR027417">
    <property type="entry name" value="P-loop_NTPase"/>
</dbReference>
<feature type="compositionally biased region" description="Pro residues" evidence="9">
    <location>
        <begin position="16"/>
        <end position="26"/>
    </location>
</feature>
<evidence type="ECO:0000256" key="3">
    <source>
        <dbReference type="ARBA" id="ARBA00022801"/>
    </source>
</evidence>
<dbReference type="PANTHER" id="PTHR24185:SF1">
    <property type="entry name" value="CALCIUM-INDEPENDENT PHOSPHOLIPASE A2-GAMMA"/>
    <property type="match status" value="1"/>
</dbReference>
<sequence>MAPPPTDEMYPRQPVRAPPPVPQPPPIQPSYKPCHQCHANTKTFICIQCNNLPFCDTCWSTWILHADGATGWGGRPHEKSDPHVITRLRGILEPSTSDADHEKSLELDDDTTWFGVVRDPSQQQVFQDYGRFAALMSESQSEEPEDRFPQLVSFIGQTGAGKSTLIKILIERAQAESRTKLPSPVTSSSNDRLATTGDVHLYGEPSSFHSPIPMLYADCEGLNGGERIPRGLKHRTFNRDEVSGIRPTLRPLLHVESKAKLKRSRYSSQRNILWASTPAMKKREFSVTQLYPRLLYTFSDVVVFVLRNPRAFESTLLEQILGWGAASIDKSVNQPTLPHAVIVLNATEDVDDKEWDIKTATKLLMDDVRSAIRQVPQVEEYARIWKQRGRNISSTHDLLKCYYASVSVVRVPARGRYMLMDEQIEKLFKLIQLKCEASLLNKKRLRMLATAEKLQIYLQAAFDHFAQNLTVPFDFIKEALKHNPVPRDLGGNILKLALFMQENSPDQPHYSAAHVFTTMAPMLASCFHLDSVRQNLLGTTDRLLSDVYIEFCEYAIKVFSDLYLPCEFKNSRGKCCNRRLGHSPKGHQNEFGRIIAPGRYESSFQRQQILEDWLASIRSHLQDIEAKFDDQTHQYSHLSNATIAADMHLQEINRFYSTIGGASNFLSHETCLACLRELPEHALPCGHILCHPCVLAHGKKISPTAILLEKCPLHYTETFWEPPWQINVKPRHAGVRILCLDGGGFRGIVSLLVLRHIERYLSPELPIQSFFDLIVGTSTGGIISLGLGVNNWTVNECIQTFRQLCHQAFTPREMKGVPVLEQLAVISHGSMYKTKPFEELLKEKFDQNRPLFGGSLGEGPNEPGEMATKVAVTSTISVDQHAVVISNYNRPENPMFSTPYRFQRAPQPDKEMKVWEAARATAAAPPFFKPYEKPETKEMYLDGALYHNCPVWVAHHEKRLIWGDVGGRLPDLLVSVGTGFHKSDSTEDPAGRLSPHRKHKAGKSSLITQLYQTGSGRLGDILNCNRIWESFLTENSQLHGRSIPDGEQRYVRINPDLGESVPRLDDVSMMEEVERKTSRYLKQNRELVKETAHRLIASTFFFETDPSRIKHVGNGFRCQGRILCRFVDRSDDLKALGRFLQARVSGNFEPYFTIQEQGYPSDEITVPLSEDTINTMCVRGNFELDVIEFRANKELSLIHMSLCLQDNSSSGSSDRCFPISGFPRELVDEDRQLAPPRTPVNGGIRREPSGRRRFWNTRATNSMASIDEHDLDALGNLRLSPRLTDLKNGSNMFNTSPILNTSPSDAEQVYELEA</sequence>
<dbReference type="InterPro" id="IPR002641">
    <property type="entry name" value="PNPLA_dom"/>
</dbReference>
<dbReference type="OrthoDB" id="194358at2759"/>
<dbReference type="PANTHER" id="PTHR24185">
    <property type="entry name" value="CALCIUM-INDEPENDENT PHOSPHOLIPASE A2-GAMMA"/>
    <property type="match status" value="1"/>
</dbReference>
<dbReference type="InterPro" id="IPR001841">
    <property type="entry name" value="Znf_RING"/>
</dbReference>
<dbReference type="GO" id="GO:0047499">
    <property type="term" value="F:calcium-independent phospholipase A2 activity"/>
    <property type="evidence" value="ECO:0007669"/>
    <property type="project" value="TreeGrafter"/>
</dbReference>
<keyword evidence="1" id="KW-0479">Metal-binding</keyword>
<dbReference type="Pfam" id="PF01734">
    <property type="entry name" value="Patatin"/>
    <property type="match status" value="1"/>
</dbReference>
<keyword evidence="4" id="KW-0862">Zinc</keyword>
<dbReference type="GO" id="GO:0008270">
    <property type="term" value="F:zinc ion binding"/>
    <property type="evidence" value="ECO:0007669"/>
    <property type="project" value="UniProtKB-KW"/>
</dbReference>
<feature type="active site" description="Proton acceptor" evidence="8">
    <location>
        <position position="942"/>
    </location>
</feature>
<dbReference type="GO" id="GO:0019369">
    <property type="term" value="P:arachidonate metabolic process"/>
    <property type="evidence" value="ECO:0007669"/>
    <property type="project" value="TreeGrafter"/>
</dbReference>
<reference evidence="12" key="1">
    <citation type="submission" date="2020-01" db="EMBL/GenBank/DDBJ databases">
        <title>Identification and distribution of gene clusters putatively required for synthesis of sphingolipid metabolism inhibitors in phylogenetically diverse species of the filamentous fungus Fusarium.</title>
        <authorList>
            <person name="Kim H.-S."/>
            <person name="Busman M."/>
            <person name="Brown D.W."/>
            <person name="Divon H."/>
            <person name="Uhlig S."/>
            <person name="Proctor R.H."/>
        </authorList>
    </citation>
    <scope>NUCLEOTIDE SEQUENCE</scope>
    <source>
        <strain evidence="12">NRRL 53441</strain>
    </source>
</reference>
<dbReference type="PROSITE" id="PS51635">
    <property type="entry name" value="PNPLA"/>
    <property type="match status" value="1"/>
</dbReference>
<dbReference type="EMBL" id="JAADJG010000261">
    <property type="protein sequence ID" value="KAF4450034.1"/>
    <property type="molecule type" value="Genomic_DNA"/>
</dbReference>
<dbReference type="GO" id="GO:0016042">
    <property type="term" value="P:lipid catabolic process"/>
    <property type="evidence" value="ECO:0007669"/>
    <property type="project" value="UniProtKB-UniRule"/>
</dbReference>
<evidence type="ECO:0000256" key="6">
    <source>
        <dbReference type="ARBA" id="ARBA00023098"/>
    </source>
</evidence>
<keyword evidence="6 8" id="KW-0443">Lipid metabolism</keyword>
<dbReference type="InterPro" id="IPR016035">
    <property type="entry name" value="Acyl_Trfase/lysoPLipase"/>
</dbReference>
<evidence type="ECO:0000256" key="2">
    <source>
        <dbReference type="ARBA" id="ARBA00022771"/>
    </source>
</evidence>
<evidence type="ECO:0000256" key="7">
    <source>
        <dbReference type="PROSITE-ProRule" id="PRU00175"/>
    </source>
</evidence>
<evidence type="ECO:0000256" key="4">
    <source>
        <dbReference type="ARBA" id="ARBA00022833"/>
    </source>
</evidence>
<keyword evidence="5 8" id="KW-0442">Lipid degradation</keyword>
<dbReference type="CDD" id="cd07199">
    <property type="entry name" value="Pat17_PNPLA8_PNPLA9_like"/>
    <property type="match status" value="1"/>
</dbReference>
<organism evidence="12 13">
    <name type="scientific">Fusarium austroafricanum</name>
    <dbReference type="NCBI Taxonomy" id="2364996"/>
    <lineage>
        <taxon>Eukaryota</taxon>
        <taxon>Fungi</taxon>
        <taxon>Dikarya</taxon>
        <taxon>Ascomycota</taxon>
        <taxon>Pezizomycotina</taxon>
        <taxon>Sordariomycetes</taxon>
        <taxon>Hypocreomycetidae</taxon>
        <taxon>Hypocreales</taxon>
        <taxon>Nectriaceae</taxon>
        <taxon>Fusarium</taxon>
        <taxon>Fusarium concolor species complex</taxon>
    </lineage>
</organism>
<dbReference type="Gene3D" id="3.40.1090.10">
    <property type="entry name" value="Cytosolic phospholipase A2 catalytic domain"/>
    <property type="match status" value="1"/>
</dbReference>
<accession>A0A8H4KI00</accession>
<dbReference type="PROSITE" id="PS00518">
    <property type="entry name" value="ZF_RING_1"/>
    <property type="match status" value="1"/>
</dbReference>
<evidence type="ECO:0000256" key="1">
    <source>
        <dbReference type="ARBA" id="ARBA00022723"/>
    </source>
</evidence>
<feature type="short sequence motif" description="DGA/G" evidence="8">
    <location>
        <begin position="942"/>
        <end position="944"/>
    </location>
</feature>
<evidence type="ECO:0000313" key="12">
    <source>
        <dbReference type="EMBL" id="KAF4450034.1"/>
    </source>
</evidence>
<evidence type="ECO:0000256" key="9">
    <source>
        <dbReference type="SAM" id="MobiDB-lite"/>
    </source>
</evidence>
<feature type="domain" description="PNPLA" evidence="11">
    <location>
        <begin position="738"/>
        <end position="955"/>
    </location>
</feature>
<dbReference type="GO" id="GO:0016020">
    <property type="term" value="C:membrane"/>
    <property type="evidence" value="ECO:0007669"/>
    <property type="project" value="TreeGrafter"/>
</dbReference>
<proteinExistence type="predicted"/>
<feature type="short sequence motif" description="GXGXXG" evidence="8">
    <location>
        <begin position="742"/>
        <end position="747"/>
    </location>
</feature>
<keyword evidence="13" id="KW-1185">Reference proteome</keyword>
<dbReference type="SUPFAM" id="SSF52540">
    <property type="entry name" value="P-loop containing nucleoside triphosphate hydrolases"/>
    <property type="match status" value="1"/>
</dbReference>
<evidence type="ECO:0000256" key="8">
    <source>
        <dbReference type="PROSITE-ProRule" id="PRU01161"/>
    </source>
</evidence>
<keyword evidence="3 8" id="KW-0378">Hydrolase</keyword>
<dbReference type="InterPro" id="IPR017907">
    <property type="entry name" value="Znf_RING_CS"/>
</dbReference>
<dbReference type="SUPFAM" id="SSF52151">
    <property type="entry name" value="FabD/lysophospholipase-like"/>
    <property type="match status" value="1"/>
</dbReference>